<protein>
    <submittedName>
        <fullName evidence="3">XtmB Phage terminase large subunit</fullName>
    </submittedName>
</protein>
<dbReference type="Pfam" id="PF17288">
    <property type="entry name" value="Terminase_3C"/>
    <property type="match status" value="1"/>
</dbReference>
<reference evidence="3" key="1">
    <citation type="submission" date="2020-05" db="EMBL/GenBank/DDBJ databases">
        <authorList>
            <person name="Chiriac C."/>
            <person name="Salcher M."/>
            <person name="Ghai R."/>
            <person name="Kavagutti S V."/>
        </authorList>
    </citation>
    <scope>NUCLEOTIDE SEQUENCE</scope>
</reference>
<evidence type="ECO:0000313" key="3">
    <source>
        <dbReference type="EMBL" id="CAB5223327.1"/>
    </source>
</evidence>
<dbReference type="InterPro" id="IPR035413">
    <property type="entry name" value="Terminase_L_C"/>
</dbReference>
<gene>
    <name evidence="3" type="ORF">UFOVP380_36</name>
</gene>
<organism evidence="3">
    <name type="scientific">uncultured Caudovirales phage</name>
    <dbReference type="NCBI Taxonomy" id="2100421"/>
    <lineage>
        <taxon>Viruses</taxon>
        <taxon>Duplodnaviria</taxon>
        <taxon>Heunggongvirae</taxon>
        <taxon>Uroviricota</taxon>
        <taxon>Caudoviricetes</taxon>
        <taxon>Peduoviridae</taxon>
        <taxon>Maltschvirus</taxon>
        <taxon>Maltschvirus maltsch</taxon>
    </lineage>
</organism>
<dbReference type="PANTHER" id="PTHR39184:SF1">
    <property type="entry name" value="PBSX PHAGE TERMINASE LARGE SUBUNIT"/>
    <property type="match status" value="1"/>
</dbReference>
<evidence type="ECO:0000259" key="2">
    <source>
        <dbReference type="Pfam" id="PF17288"/>
    </source>
</evidence>
<name>A0A6J7WZU2_9CAUD</name>
<feature type="domain" description="Phage terminase large subunit C-terminal" evidence="2">
    <location>
        <begin position="245"/>
        <end position="388"/>
    </location>
</feature>
<feature type="domain" description="Phage terminase large subunit N-terminal" evidence="1">
    <location>
        <begin position="23"/>
        <end position="211"/>
    </location>
</feature>
<dbReference type="PANTHER" id="PTHR39184">
    <property type="match status" value="1"/>
</dbReference>
<sequence>MAQMAKLDITFPQWAAMLFKPMRYKVAYGGRGSGKSYTFTDALLVQSLAKPLQVLCAREHQVSIADSVHRLLSKRIEDLGLEGYFTIQRDSIEGLNGSRFIFKGLRHNIANIKSMAGINVCWIEEAQTISQGSLDTLIPTIREAGSEIWLTLNPRLESDPVYRMFIAAQHAQAATALVNYSHNRHFPAVLEAERLLMLERDPALYGHVWEGQCLSRTDAQVFKDKWAVESFEPTASWGQPYYGLDFGFSQDPTAALRVWVHDDTVWVDAELVQTGLELDHTPAALRAAFEGIEGAVIRADSARPESISYLARHGLPRMKAVKKGKGSVEEGIAHLRSYKRIVAHPRCRHLQEELLLYSYRVEQRSGDIGAELEDKHNHCIDALRYALEPLMRRKLTFADVF</sequence>
<dbReference type="Gene3D" id="3.30.420.280">
    <property type="match status" value="1"/>
</dbReference>
<dbReference type="InterPro" id="IPR035412">
    <property type="entry name" value="Terminase_L_N"/>
</dbReference>
<evidence type="ECO:0000259" key="1">
    <source>
        <dbReference type="Pfam" id="PF04466"/>
    </source>
</evidence>
<accession>A0A6J7WZU2</accession>
<dbReference type="InterPro" id="IPR027417">
    <property type="entry name" value="P-loop_NTPase"/>
</dbReference>
<dbReference type="Pfam" id="PF04466">
    <property type="entry name" value="Terminase_3"/>
    <property type="match status" value="1"/>
</dbReference>
<dbReference type="Gene3D" id="3.40.50.300">
    <property type="entry name" value="P-loop containing nucleotide triphosphate hydrolases"/>
    <property type="match status" value="1"/>
</dbReference>
<dbReference type="NCBIfam" id="TIGR01547">
    <property type="entry name" value="phage_term_2"/>
    <property type="match status" value="1"/>
</dbReference>
<dbReference type="EMBL" id="LR798317">
    <property type="protein sequence ID" value="CAB5223327.1"/>
    <property type="molecule type" value="Genomic_DNA"/>
</dbReference>
<dbReference type="InterPro" id="IPR006437">
    <property type="entry name" value="Phage_terminase_lsu"/>
</dbReference>
<proteinExistence type="predicted"/>
<dbReference type="InterPro" id="IPR052380">
    <property type="entry name" value="Viral_DNA_packaging_terminase"/>
</dbReference>